<evidence type="ECO:0000256" key="1">
    <source>
        <dbReference type="ARBA" id="ARBA00004651"/>
    </source>
</evidence>
<dbReference type="InterPro" id="IPR022324">
    <property type="entry name" value="Bacilysin_exporter_BacE_put"/>
</dbReference>
<evidence type="ECO:0000256" key="5">
    <source>
        <dbReference type="ARBA" id="ARBA00023136"/>
    </source>
</evidence>
<dbReference type="GO" id="GO:0005886">
    <property type="term" value="C:plasma membrane"/>
    <property type="evidence" value="ECO:0007669"/>
    <property type="project" value="UniProtKB-SubCell"/>
</dbReference>
<keyword evidence="5 6" id="KW-0472">Membrane</keyword>
<keyword evidence="2" id="KW-1003">Cell membrane</keyword>
<feature type="transmembrane region" description="Helical" evidence="6">
    <location>
        <begin position="292"/>
        <end position="310"/>
    </location>
</feature>
<feature type="transmembrane region" description="Helical" evidence="6">
    <location>
        <begin position="355"/>
        <end position="372"/>
    </location>
</feature>
<dbReference type="CDD" id="cd06173">
    <property type="entry name" value="MFS_MefA_like"/>
    <property type="match status" value="1"/>
</dbReference>
<evidence type="ECO:0000256" key="3">
    <source>
        <dbReference type="ARBA" id="ARBA00022692"/>
    </source>
</evidence>
<dbReference type="InterPro" id="IPR036259">
    <property type="entry name" value="MFS_trans_sf"/>
</dbReference>
<dbReference type="SUPFAM" id="SSF103473">
    <property type="entry name" value="MFS general substrate transporter"/>
    <property type="match status" value="1"/>
</dbReference>
<feature type="transmembrane region" description="Helical" evidence="6">
    <location>
        <begin position="106"/>
        <end position="131"/>
    </location>
</feature>
<feature type="transmembrane region" description="Helical" evidence="6">
    <location>
        <begin position="50"/>
        <end position="72"/>
    </location>
</feature>
<feature type="transmembrane region" description="Helical" evidence="6">
    <location>
        <begin position="261"/>
        <end position="280"/>
    </location>
</feature>
<protein>
    <submittedName>
        <fullName evidence="8">Unannotated protein</fullName>
    </submittedName>
</protein>
<dbReference type="PANTHER" id="PTHR23513">
    <property type="entry name" value="INTEGRAL MEMBRANE EFFLUX PROTEIN-RELATED"/>
    <property type="match status" value="1"/>
</dbReference>
<reference evidence="8" key="1">
    <citation type="submission" date="2020-05" db="EMBL/GenBank/DDBJ databases">
        <authorList>
            <person name="Chiriac C."/>
            <person name="Salcher M."/>
            <person name="Ghai R."/>
            <person name="Kavagutti S V."/>
        </authorList>
    </citation>
    <scope>NUCLEOTIDE SEQUENCE</scope>
</reference>
<dbReference type="PROSITE" id="PS50850">
    <property type="entry name" value="MFS"/>
    <property type="match status" value="1"/>
</dbReference>
<feature type="transmembrane region" description="Helical" evidence="6">
    <location>
        <begin position="316"/>
        <end position="334"/>
    </location>
</feature>
<evidence type="ECO:0000256" key="4">
    <source>
        <dbReference type="ARBA" id="ARBA00022989"/>
    </source>
</evidence>
<dbReference type="GO" id="GO:0022857">
    <property type="term" value="F:transmembrane transporter activity"/>
    <property type="evidence" value="ECO:0007669"/>
    <property type="project" value="InterPro"/>
</dbReference>
<name>A0A6J6VW83_9ZZZZ</name>
<comment type="subcellular location">
    <subcellularLocation>
        <location evidence="1">Cell membrane</location>
        <topology evidence="1">Multi-pass membrane protein</topology>
    </subcellularLocation>
</comment>
<evidence type="ECO:0000259" key="7">
    <source>
        <dbReference type="PROSITE" id="PS50850"/>
    </source>
</evidence>
<organism evidence="8">
    <name type="scientific">freshwater metagenome</name>
    <dbReference type="NCBI Taxonomy" id="449393"/>
    <lineage>
        <taxon>unclassified sequences</taxon>
        <taxon>metagenomes</taxon>
        <taxon>ecological metagenomes</taxon>
    </lineage>
</organism>
<dbReference type="EMBL" id="CAFAAB010000007">
    <property type="protein sequence ID" value="CAB4775038.1"/>
    <property type="molecule type" value="Genomic_DNA"/>
</dbReference>
<dbReference type="AlphaFoldDB" id="A0A6J6VW83"/>
<feature type="transmembrane region" description="Helical" evidence="6">
    <location>
        <begin position="224"/>
        <end position="241"/>
    </location>
</feature>
<sequence length="413" mass="44377">MAKNPMSSVLRYREARWLLFGQSTSRLGDGVSAVTLVLLILDRWPGATHLSLYSAVATLALVVFLLFGGAVVDRFSRRTILLVSDLSRAVIMGTVALLLATDRLTFLELLLSAFLFGILDAVFMPAATALIPEIVPEEALNSVNAASAVSRSLFGGMLGPALGGILSAWSIPGALAFDVGTFLISALSILLMRRTAAPTAPPDGHENMLKSIAAGLRYTYQTKWLFWTLMGAGLTNALLFVPQGTLMPLFLKEEFHANRQLIGLSFAVSGAGWLIGSLIVGSLATPKRRVRWLTTSWLLGNIVVGLIAFVNHAWMALAIVLLVGPLLSYGNVLWESMMQTEVPKELLGRVTSVDWFISLGLAPLGVMAAAAISTHVGIRTYFLLATLVCVPFQIVLLVSKRVNAVDSTRVASK</sequence>
<dbReference type="Gene3D" id="1.20.1250.20">
    <property type="entry name" value="MFS general substrate transporter like domains"/>
    <property type="match status" value="1"/>
</dbReference>
<gene>
    <name evidence="8" type="ORF">UFOPK2958_00139</name>
</gene>
<feature type="transmembrane region" description="Helical" evidence="6">
    <location>
        <begin position="378"/>
        <end position="399"/>
    </location>
</feature>
<dbReference type="InterPro" id="IPR020846">
    <property type="entry name" value="MFS_dom"/>
</dbReference>
<dbReference type="PANTHER" id="PTHR23513:SF6">
    <property type="entry name" value="MAJOR FACILITATOR SUPERFAMILY ASSOCIATED DOMAIN-CONTAINING PROTEIN"/>
    <property type="match status" value="1"/>
</dbReference>
<evidence type="ECO:0000256" key="2">
    <source>
        <dbReference type="ARBA" id="ARBA00022475"/>
    </source>
</evidence>
<keyword evidence="4 6" id="KW-1133">Transmembrane helix</keyword>
<dbReference type="Pfam" id="PF07690">
    <property type="entry name" value="MFS_1"/>
    <property type="match status" value="1"/>
</dbReference>
<dbReference type="PRINTS" id="PR01988">
    <property type="entry name" value="EXPORTERBACE"/>
</dbReference>
<feature type="transmembrane region" description="Helical" evidence="6">
    <location>
        <begin position="175"/>
        <end position="192"/>
    </location>
</feature>
<keyword evidence="3 6" id="KW-0812">Transmembrane</keyword>
<feature type="domain" description="Major facilitator superfamily (MFS) profile" evidence="7">
    <location>
        <begin position="9"/>
        <end position="403"/>
    </location>
</feature>
<evidence type="ECO:0000313" key="8">
    <source>
        <dbReference type="EMBL" id="CAB4775038.1"/>
    </source>
</evidence>
<dbReference type="InterPro" id="IPR011701">
    <property type="entry name" value="MFS"/>
</dbReference>
<evidence type="ECO:0000256" key="6">
    <source>
        <dbReference type="SAM" id="Phobius"/>
    </source>
</evidence>
<proteinExistence type="predicted"/>
<accession>A0A6J6VW83</accession>